<dbReference type="Proteomes" id="UP000228503">
    <property type="component" value="Unassembled WGS sequence"/>
</dbReference>
<gene>
    <name evidence="3" type="ORF">COY16_04895</name>
</gene>
<keyword evidence="1" id="KW-1133">Transmembrane helix</keyword>
<reference evidence="4" key="1">
    <citation type="submission" date="2017-09" db="EMBL/GenBank/DDBJ databases">
        <title>Depth-based differentiation of microbial function through sediment-hosted aquifers and enrichment of novel symbionts in the deep terrestrial subsurface.</title>
        <authorList>
            <person name="Probst A.J."/>
            <person name="Ladd B."/>
            <person name="Jarett J.K."/>
            <person name="Geller-Mcgrath D.E."/>
            <person name="Sieber C.M.K."/>
            <person name="Emerson J.B."/>
            <person name="Anantharaman K."/>
            <person name="Thomas B.C."/>
            <person name="Malmstrom R."/>
            <person name="Stieglmeier M."/>
            <person name="Klingl A."/>
            <person name="Woyke T."/>
            <person name="Ryan C.M."/>
            <person name="Banfield J.F."/>
        </authorList>
    </citation>
    <scope>NUCLEOTIDE SEQUENCE [LARGE SCALE GENOMIC DNA]</scope>
</reference>
<dbReference type="SUPFAM" id="SSF56601">
    <property type="entry name" value="beta-lactamase/transpeptidase-like"/>
    <property type="match status" value="1"/>
</dbReference>
<sequence length="347" mass="39216">MIKDLKVEIIKHKITIVLLVVFLFIGVIIGAFSVRLKNNISSIFEPKAEHLNGYEGALTNPLLDCENYANTGIVKLNPLKKEIEAIRKEAINEDKVSEMSIYYRNLRNGTWVGINLEAKFAPASLLKVPVMIAYLKKAETDPSVLQKRIAITDDSEMFEMTQEIKPTVYARPGETYTVDELINLMIANSDNIAKYGLTQELEESSLDEVFIDLGLMLPEFSPEDDFMTVNEYATFFRILYNATYLNRAMSEKALEYLVKSEFDNGIRLGVPSNIVIANKFGERSFEDDQTGKLVHQLHDCGVVYFPESPYILCIMTRGDSYDSMSAAIGDISKQIYKYTAQSLSSEQ</sequence>
<dbReference type="PANTHER" id="PTHR35333">
    <property type="entry name" value="BETA-LACTAMASE"/>
    <property type="match status" value="1"/>
</dbReference>
<feature type="domain" description="Beta-lactamase class A catalytic" evidence="2">
    <location>
        <begin position="100"/>
        <end position="316"/>
    </location>
</feature>
<dbReference type="Pfam" id="PF13354">
    <property type="entry name" value="Beta-lactamase2"/>
    <property type="match status" value="1"/>
</dbReference>
<evidence type="ECO:0000256" key="1">
    <source>
        <dbReference type="SAM" id="Phobius"/>
    </source>
</evidence>
<keyword evidence="1" id="KW-0812">Transmembrane</keyword>
<keyword evidence="1" id="KW-0472">Membrane</keyword>
<dbReference type="InterPro" id="IPR000871">
    <property type="entry name" value="Beta-lactam_class-A"/>
</dbReference>
<dbReference type="AlphaFoldDB" id="A0A2M7TWT7"/>
<comment type="caution">
    <text evidence="3">The sequence shown here is derived from an EMBL/GenBank/DDBJ whole genome shotgun (WGS) entry which is preliminary data.</text>
</comment>
<dbReference type="InterPro" id="IPR045155">
    <property type="entry name" value="Beta-lactam_cat"/>
</dbReference>
<evidence type="ECO:0000313" key="3">
    <source>
        <dbReference type="EMBL" id="PIZ62235.1"/>
    </source>
</evidence>
<evidence type="ECO:0000259" key="2">
    <source>
        <dbReference type="Pfam" id="PF13354"/>
    </source>
</evidence>
<dbReference type="GO" id="GO:0046677">
    <property type="term" value="P:response to antibiotic"/>
    <property type="evidence" value="ECO:0007669"/>
    <property type="project" value="InterPro"/>
</dbReference>
<dbReference type="GO" id="GO:0030655">
    <property type="term" value="P:beta-lactam antibiotic catabolic process"/>
    <property type="evidence" value="ECO:0007669"/>
    <property type="project" value="InterPro"/>
</dbReference>
<dbReference type="InterPro" id="IPR012338">
    <property type="entry name" value="Beta-lactam/transpept-like"/>
</dbReference>
<name>A0A2M7TWT7_9BACT</name>
<evidence type="ECO:0000313" key="4">
    <source>
        <dbReference type="Proteomes" id="UP000228503"/>
    </source>
</evidence>
<feature type="transmembrane region" description="Helical" evidence="1">
    <location>
        <begin position="12"/>
        <end position="34"/>
    </location>
</feature>
<accession>A0A2M7TWT7</accession>
<proteinExistence type="predicted"/>
<dbReference type="GO" id="GO:0008800">
    <property type="term" value="F:beta-lactamase activity"/>
    <property type="evidence" value="ECO:0007669"/>
    <property type="project" value="InterPro"/>
</dbReference>
<dbReference type="Gene3D" id="3.40.710.10">
    <property type="entry name" value="DD-peptidase/beta-lactamase superfamily"/>
    <property type="match status" value="1"/>
</dbReference>
<protein>
    <recommendedName>
        <fullName evidence="2">Beta-lactamase class A catalytic domain-containing protein</fullName>
    </recommendedName>
</protein>
<organism evidence="3 4">
    <name type="scientific">Candidatus Roizmanbacteria bacterium CG_4_10_14_0_2_um_filter_39_13</name>
    <dbReference type="NCBI Taxonomy" id="1974825"/>
    <lineage>
        <taxon>Bacteria</taxon>
        <taxon>Candidatus Roizmaniibacteriota</taxon>
    </lineage>
</organism>
<dbReference type="EMBL" id="PFOB01000062">
    <property type="protein sequence ID" value="PIZ62235.1"/>
    <property type="molecule type" value="Genomic_DNA"/>
</dbReference>
<dbReference type="PANTHER" id="PTHR35333:SF3">
    <property type="entry name" value="BETA-LACTAMASE-TYPE TRANSPEPTIDASE FOLD CONTAINING PROTEIN"/>
    <property type="match status" value="1"/>
</dbReference>